<keyword evidence="8" id="KW-0804">Transcription</keyword>
<sequence>MSARLSGGMFLRQNTKMHMTPKLRQAIRILQLSAPELWAYVRQELEENPVLEAIDVRWDMMSGAGGARISRDRGLDTLDFAVDRRMTLERHLTEQLRLMKPPSAAIERIVRYIIGNLDTNGYLELPLQDLASTLQAAEEDAEAALRIVQSLEPAGVGARDLKECLLLQLQDLPKIPPLAPRLIHDFLDDIGGYRIHKISKQLGVPRHDVEDAIRVIKKLNPRPGSSYYVDEVKYIVPDVIVEKAGDRFVVSIPDATVPRLEIHPQYERLAEECGKEVSARKFLSAKYRSAAFLIKCIEQRRLTLFRVTEAIVEEQDAFFREGPSRLKPMNLRDIADKLNLHESTVSRATSGKYAQTPWGLFELTYFFPAGYNRGLIDEASAESVKEKIRTWVAGEDAAQPYSDQQLADLLQEEGIPVSRRTVMKYREQLGILSSVRRRNAPR</sequence>
<dbReference type="PROSITE" id="PS50044">
    <property type="entry name" value="SIGMA54_3"/>
    <property type="match status" value="1"/>
</dbReference>
<dbReference type="InterPro" id="IPR007634">
    <property type="entry name" value="RNA_pol_sigma_54_DNA-bd"/>
</dbReference>
<gene>
    <name evidence="11" type="primary">rpoN</name>
    <name evidence="11" type="ORF">E5161_15340</name>
</gene>
<dbReference type="PANTHER" id="PTHR32248:SF4">
    <property type="entry name" value="RNA POLYMERASE SIGMA-54 FACTOR"/>
    <property type="match status" value="1"/>
</dbReference>
<dbReference type="Pfam" id="PF04552">
    <property type="entry name" value="Sigma54_DBD"/>
    <property type="match status" value="1"/>
</dbReference>
<reference evidence="11 12" key="1">
    <citation type="submission" date="2019-04" db="EMBL/GenBank/DDBJ databases">
        <title>Cohnella sp. nov., isolated from soil.</title>
        <authorList>
            <person name="Kim W."/>
        </authorList>
    </citation>
    <scope>NUCLEOTIDE SEQUENCE [LARGE SCALE GENOMIC DNA]</scope>
    <source>
        <strain evidence="11 12">CAU 1483</strain>
    </source>
</reference>
<evidence type="ECO:0000256" key="8">
    <source>
        <dbReference type="ARBA" id="ARBA00023163"/>
    </source>
</evidence>
<evidence type="ECO:0000256" key="7">
    <source>
        <dbReference type="ARBA" id="ARBA00023125"/>
    </source>
</evidence>
<dbReference type="Gene3D" id="1.10.10.1330">
    <property type="entry name" value="RNA polymerase sigma-54 factor, core-binding domain"/>
    <property type="match status" value="1"/>
</dbReference>
<dbReference type="PRINTS" id="PR00045">
    <property type="entry name" value="SIGMA54FCT"/>
</dbReference>
<evidence type="ECO:0000313" key="12">
    <source>
        <dbReference type="Proteomes" id="UP000309673"/>
    </source>
</evidence>
<dbReference type="Gene3D" id="1.10.10.60">
    <property type="entry name" value="Homeodomain-like"/>
    <property type="match status" value="1"/>
</dbReference>
<dbReference type="Proteomes" id="UP000309673">
    <property type="component" value="Unassembled WGS sequence"/>
</dbReference>
<evidence type="ECO:0000259" key="10">
    <source>
        <dbReference type="Pfam" id="PF04963"/>
    </source>
</evidence>
<evidence type="ECO:0000256" key="6">
    <source>
        <dbReference type="ARBA" id="ARBA00023082"/>
    </source>
</evidence>
<dbReference type="InterPro" id="IPR007046">
    <property type="entry name" value="RNA_pol_sigma_54_core-bd"/>
</dbReference>
<keyword evidence="2" id="KW-0240">DNA-directed RNA polymerase</keyword>
<dbReference type="AlphaFoldDB" id="A0A4U0F8L5"/>
<dbReference type="PIRSF" id="PIRSF000774">
    <property type="entry name" value="RpoN"/>
    <property type="match status" value="1"/>
</dbReference>
<dbReference type="GO" id="GO:0001216">
    <property type="term" value="F:DNA-binding transcription activator activity"/>
    <property type="evidence" value="ECO:0007669"/>
    <property type="project" value="InterPro"/>
</dbReference>
<keyword evidence="6" id="KW-0731">Sigma factor</keyword>
<evidence type="ECO:0000256" key="4">
    <source>
        <dbReference type="ARBA" id="ARBA00022695"/>
    </source>
</evidence>
<dbReference type="GO" id="GO:0003677">
    <property type="term" value="F:DNA binding"/>
    <property type="evidence" value="ECO:0007669"/>
    <property type="project" value="UniProtKB-KW"/>
</dbReference>
<evidence type="ECO:0000256" key="3">
    <source>
        <dbReference type="ARBA" id="ARBA00022679"/>
    </source>
</evidence>
<keyword evidence="7" id="KW-0238">DNA-binding</keyword>
<dbReference type="RefSeq" id="WP_136778704.1">
    <property type="nucleotide sequence ID" value="NZ_SUPK01000007.1"/>
</dbReference>
<comment type="similarity">
    <text evidence="1">Belongs to the sigma-54 factor family.</text>
</comment>
<keyword evidence="5" id="KW-0805">Transcription regulation</keyword>
<dbReference type="InterPro" id="IPR038709">
    <property type="entry name" value="RpoN_core-bd_sf"/>
</dbReference>
<keyword evidence="4" id="KW-0548">Nucleotidyltransferase</keyword>
<dbReference type="PANTHER" id="PTHR32248">
    <property type="entry name" value="RNA POLYMERASE SIGMA-54 FACTOR"/>
    <property type="match status" value="1"/>
</dbReference>
<evidence type="ECO:0000256" key="1">
    <source>
        <dbReference type="ARBA" id="ARBA00008798"/>
    </source>
</evidence>
<feature type="domain" description="RNA polymerase sigma factor 54 DNA-binding" evidence="9">
    <location>
        <begin position="281"/>
        <end position="438"/>
    </location>
</feature>
<dbReference type="EMBL" id="SUPK01000007">
    <property type="protein sequence ID" value="TJY41076.1"/>
    <property type="molecule type" value="Genomic_DNA"/>
</dbReference>
<dbReference type="Pfam" id="PF00309">
    <property type="entry name" value="Sigma54_AID"/>
    <property type="match status" value="1"/>
</dbReference>
<evidence type="ECO:0000256" key="5">
    <source>
        <dbReference type="ARBA" id="ARBA00023015"/>
    </source>
</evidence>
<dbReference type="GO" id="GO:0016987">
    <property type="term" value="F:sigma factor activity"/>
    <property type="evidence" value="ECO:0007669"/>
    <property type="project" value="UniProtKB-KW"/>
</dbReference>
<evidence type="ECO:0000313" key="11">
    <source>
        <dbReference type="EMBL" id="TJY41076.1"/>
    </source>
</evidence>
<evidence type="ECO:0000259" key="9">
    <source>
        <dbReference type="Pfam" id="PF04552"/>
    </source>
</evidence>
<protein>
    <submittedName>
        <fullName evidence="11">RNA polymerase factor sigma-54</fullName>
    </submittedName>
</protein>
<dbReference type="GO" id="GO:0016779">
    <property type="term" value="F:nucleotidyltransferase activity"/>
    <property type="evidence" value="ECO:0007669"/>
    <property type="project" value="UniProtKB-KW"/>
</dbReference>
<evidence type="ECO:0000256" key="2">
    <source>
        <dbReference type="ARBA" id="ARBA00022478"/>
    </source>
</evidence>
<dbReference type="PROSITE" id="PS00717">
    <property type="entry name" value="SIGMA54_1"/>
    <property type="match status" value="1"/>
</dbReference>
<name>A0A4U0F8L5_9BACL</name>
<accession>A0A4U0F8L5</accession>
<dbReference type="Pfam" id="PF04963">
    <property type="entry name" value="Sigma54_CBD"/>
    <property type="match status" value="1"/>
</dbReference>
<keyword evidence="12" id="KW-1185">Reference proteome</keyword>
<dbReference type="NCBIfam" id="TIGR02395">
    <property type="entry name" value="rpoN_sigma"/>
    <property type="match status" value="1"/>
</dbReference>
<keyword evidence="3" id="KW-0808">Transferase</keyword>
<dbReference type="GO" id="GO:0006352">
    <property type="term" value="P:DNA-templated transcription initiation"/>
    <property type="evidence" value="ECO:0007669"/>
    <property type="project" value="InterPro"/>
</dbReference>
<organism evidence="11 12">
    <name type="scientific">Cohnella pontilimi</name>
    <dbReference type="NCBI Taxonomy" id="2564100"/>
    <lineage>
        <taxon>Bacteria</taxon>
        <taxon>Bacillati</taxon>
        <taxon>Bacillota</taxon>
        <taxon>Bacilli</taxon>
        <taxon>Bacillales</taxon>
        <taxon>Paenibacillaceae</taxon>
        <taxon>Cohnella</taxon>
    </lineage>
</organism>
<proteinExistence type="inferred from homology"/>
<dbReference type="GO" id="GO:0000428">
    <property type="term" value="C:DNA-directed RNA polymerase complex"/>
    <property type="evidence" value="ECO:0007669"/>
    <property type="project" value="UniProtKB-KW"/>
</dbReference>
<dbReference type="OrthoDB" id="9814402at2"/>
<dbReference type="InterPro" id="IPR000394">
    <property type="entry name" value="RNA_pol_sigma_54"/>
</dbReference>
<feature type="domain" description="RNA polymerase sigma factor 54 core-binding" evidence="10">
    <location>
        <begin position="82"/>
        <end position="266"/>
    </location>
</feature>
<comment type="caution">
    <text evidence="11">The sequence shown here is derived from an EMBL/GenBank/DDBJ whole genome shotgun (WGS) entry which is preliminary data.</text>
</comment>